<dbReference type="Gene3D" id="2.60.40.650">
    <property type="match status" value="1"/>
</dbReference>
<comment type="caution">
    <text evidence="4">The sequence shown here is derived from an EMBL/GenBank/DDBJ whole genome shotgun (WGS) entry which is preliminary data.</text>
</comment>
<organism evidence="4 5">
    <name type="scientific">Haloechinothrix aidingensis</name>
    <dbReference type="NCBI Taxonomy" id="2752311"/>
    <lineage>
        <taxon>Bacteria</taxon>
        <taxon>Bacillati</taxon>
        <taxon>Actinomycetota</taxon>
        <taxon>Actinomycetes</taxon>
        <taxon>Pseudonocardiales</taxon>
        <taxon>Pseudonocardiaceae</taxon>
        <taxon>Haloechinothrix</taxon>
    </lineage>
</organism>
<feature type="transmembrane region" description="Helical" evidence="2">
    <location>
        <begin position="182"/>
        <end position="203"/>
    </location>
</feature>
<dbReference type="Pfam" id="PF00174">
    <property type="entry name" value="Oxidored_molyb"/>
    <property type="match status" value="1"/>
</dbReference>
<dbReference type="PANTHER" id="PTHR19372">
    <property type="entry name" value="SULFITE REDUCTASE"/>
    <property type="match status" value="1"/>
</dbReference>
<sequence>MNTIAATTWRRTTRIAVGAGIGLVATAAGLGVGELVAAATGPDTSPVVAVGSGVIALTPRVLQEFAVSTFGSGHRPVLIAGVVTILAIAAAAAGYMALRRLAAGAVLLVALAGISMVAAAATAQGGATAVLPASAAAVTSVAALAGLIRLTRPRRSAGDPSTAPQDGSSAAGDHHPLRRRTLLLAGAGTAGAAVAAGLGGRMLQARLYDVANSRAAISLPQPASAAPALPAEHRFTVDGLSPFFTPARDFYRVDTALVIPQVPAQQWSLRIVGSVDRPLEITFDELLERELVERDLTLSCVSNEVGGPYVSTGRWLGFPLDRLLRQAGPHRGADQLLSRSQDGMTIGTPLETVLDGRDALLAVGLNGEPLPARNGFPARMIVPGLYGYTSATKWVVELDVTRFDEVDAYWTERDWDTTGKVKTASRIDVPRPLESLGQGEVTVAGVAWAQHRGISTVQVRVDGGDWQEAELSEPVSDDTWRQWRTTVRVTPGSPRIEVRAADGAGDFQPQERVDPFPDGATGWHSVAVTVTE</sequence>
<dbReference type="Gene3D" id="3.90.420.10">
    <property type="entry name" value="Oxidoreductase, molybdopterin-binding domain"/>
    <property type="match status" value="1"/>
</dbReference>
<reference evidence="4 5" key="1">
    <citation type="submission" date="2020-07" db="EMBL/GenBank/DDBJ databases">
        <title>Genome of Haloechinothrix sp.</title>
        <authorList>
            <person name="Tang S.-K."/>
            <person name="Yang L."/>
            <person name="Zhu W.-Y."/>
        </authorList>
    </citation>
    <scope>NUCLEOTIDE SEQUENCE [LARGE SCALE GENOMIC DNA]</scope>
    <source>
        <strain evidence="4 5">YIM 98757</strain>
    </source>
</reference>
<dbReference type="GO" id="GO:0020037">
    <property type="term" value="F:heme binding"/>
    <property type="evidence" value="ECO:0007669"/>
    <property type="project" value="TreeGrafter"/>
</dbReference>
<dbReference type="Proteomes" id="UP000582974">
    <property type="component" value="Unassembled WGS sequence"/>
</dbReference>
<dbReference type="AlphaFoldDB" id="A0A838AD99"/>
<name>A0A838AD99_9PSEU</name>
<dbReference type="InterPro" id="IPR000572">
    <property type="entry name" value="OxRdtase_Mopterin-bd_dom"/>
</dbReference>
<evidence type="ECO:0000259" key="3">
    <source>
        <dbReference type="Pfam" id="PF00174"/>
    </source>
</evidence>
<feature type="transmembrane region" description="Helical" evidence="2">
    <location>
        <begin position="129"/>
        <end position="148"/>
    </location>
</feature>
<keyword evidence="2" id="KW-0812">Transmembrane</keyword>
<keyword evidence="2" id="KW-1133">Transmembrane helix</keyword>
<dbReference type="GO" id="GO:0043546">
    <property type="term" value="F:molybdopterin cofactor binding"/>
    <property type="evidence" value="ECO:0007669"/>
    <property type="project" value="TreeGrafter"/>
</dbReference>
<dbReference type="InterPro" id="IPR036374">
    <property type="entry name" value="OxRdtase_Mopterin-bd_sf"/>
</dbReference>
<dbReference type="GO" id="GO:0006790">
    <property type="term" value="P:sulfur compound metabolic process"/>
    <property type="evidence" value="ECO:0007669"/>
    <property type="project" value="TreeGrafter"/>
</dbReference>
<dbReference type="GO" id="GO:0008482">
    <property type="term" value="F:sulfite oxidase activity"/>
    <property type="evidence" value="ECO:0007669"/>
    <property type="project" value="TreeGrafter"/>
</dbReference>
<accession>A0A838AD99</accession>
<dbReference type="SUPFAM" id="SSF56524">
    <property type="entry name" value="Oxidoreductase molybdopterin-binding domain"/>
    <property type="match status" value="1"/>
</dbReference>
<dbReference type="SUPFAM" id="SSF81296">
    <property type="entry name" value="E set domains"/>
    <property type="match status" value="1"/>
</dbReference>
<dbReference type="EMBL" id="JACCKD010000006">
    <property type="protein sequence ID" value="MBA0127118.1"/>
    <property type="molecule type" value="Genomic_DNA"/>
</dbReference>
<feature type="domain" description="Oxidoreductase molybdopterin-binding" evidence="3">
    <location>
        <begin position="258"/>
        <end position="409"/>
    </location>
</feature>
<evidence type="ECO:0000313" key="4">
    <source>
        <dbReference type="EMBL" id="MBA0127118.1"/>
    </source>
</evidence>
<protein>
    <submittedName>
        <fullName evidence="4">Molybdopterin-dependent oxidoreductase</fullName>
    </submittedName>
</protein>
<dbReference type="RefSeq" id="WP_180893955.1">
    <property type="nucleotide sequence ID" value="NZ_JACCKD010000006.1"/>
</dbReference>
<proteinExistence type="predicted"/>
<evidence type="ECO:0000256" key="1">
    <source>
        <dbReference type="SAM" id="MobiDB-lite"/>
    </source>
</evidence>
<evidence type="ECO:0000256" key="2">
    <source>
        <dbReference type="SAM" id="Phobius"/>
    </source>
</evidence>
<dbReference type="InterPro" id="IPR014756">
    <property type="entry name" value="Ig_E-set"/>
</dbReference>
<feature type="region of interest" description="Disordered" evidence="1">
    <location>
        <begin position="154"/>
        <end position="174"/>
    </location>
</feature>
<feature type="transmembrane region" description="Helical" evidence="2">
    <location>
        <begin position="77"/>
        <end position="98"/>
    </location>
</feature>
<gene>
    <name evidence="4" type="ORF">H0B56_16330</name>
</gene>
<dbReference type="PANTHER" id="PTHR19372:SF7">
    <property type="entry name" value="SULFITE OXIDASE, MITOCHONDRIAL"/>
    <property type="match status" value="1"/>
</dbReference>
<evidence type="ECO:0000313" key="5">
    <source>
        <dbReference type="Proteomes" id="UP000582974"/>
    </source>
</evidence>
<keyword evidence="2" id="KW-0472">Membrane</keyword>
<feature type="transmembrane region" description="Helical" evidence="2">
    <location>
        <begin position="105"/>
        <end position="123"/>
    </location>
</feature>
<keyword evidence="5" id="KW-1185">Reference proteome</keyword>